<gene>
    <name evidence="1" type="ORF">PoB_002509700</name>
</gene>
<dbReference type="AlphaFoldDB" id="A0AAV3ZV87"/>
<evidence type="ECO:0000313" key="2">
    <source>
        <dbReference type="Proteomes" id="UP000735302"/>
    </source>
</evidence>
<protein>
    <submittedName>
        <fullName evidence="1">Uncharacterized protein</fullName>
    </submittedName>
</protein>
<comment type="caution">
    <text evidence="1">The sequence shown here is derived from an EMBL/GenBank/DDBJ whole genome shotgun (WGS) entry which is preliminary data.</text>
</comment>
<name>A0AAV3ZV87_9GAST</name>
<reference evidence="1 2" key="1">
    <citation type="journal article" date="2021" name="Elife">
        <title>Chloroplast acquisition without the gene transfer in kleptoplastic sea slugs, Plakobranchus ocellatus.</title>
        <authorList>
            <person name="Maeda T."/>
            <person name="Takahashi S."/>
            <person name="Yoshida T."/>
            <person name="Shimamura S."/>
            <person name="Takaki Y."/>
            <person name="Nagai Y."/>
            <person name="Toyoda A."/>
            <person name="Suzuki Y."/>
            <person name="Arimoto A."/>
            <person name="Ishii H."/>
            <person name="Satoh N."/>
            <person name="Nishiyama T."/>
            <person name="Hasebe M."/>
            <person name="Maruyama T."/>
            <person name="Minagawa J."/>
            <person name="Obokata J."/>
            <person name="Shigenobu S."/>
        </authorList>
    </citation>
    <scope>NUCLEOTIDE SEQUENCE [LARGE SCALE GENOMIC DNA]</scope>
</reference>
<keyword evidence="2" id="KW-1185">Reference proteome</keyword>
<sequence length="107" mass="11719">MLRIDNTALLADKAVINLRLPYLCGEVKVLGIPGAIYDVIFGKVDETRGPEDLDMSAIVGAATTRAQSMRETVTSCGCPQQRGPMELTSSPDLTRESDYKMTLIWVQ</sequence>
<accession>A0AAV3ZV87</accession>
<proteinExistence type="predicted"/>
<dbReference type="Proteomes" id="UP000735302">
    <property type="component" value="Unassembled WGS sequence"/>
</dbReference>
<dbReference type="EMBL" id="BLXT01002860">
    <property type="protein sequence ID" value="GFN98591.1"/>
    <property type="molecule type" value="Genomic_DNA"/>
</dbReference>
<organism evidence="1 2">
    <name type="scientific">Plakobranchus ocellatus</name>
    <dbReference type="NCBI Taxonomy" id="259542"/>
    <lineage>
        <taxon>Eukaryota</taxon>
        <taxon>Metazoa</taxon>
        <taxon>Spiralia</taxon>
        <taxon>Lophotrochozoa</taxon>
        <taxon>Mollusca</taxon>
        <taxon>Gastropoda</taxon>
        <taxon>Heterobranchia</taxon>
        <taxon>Euthyneura</taxon>
        <taxon>Panpulmonata</taxon>
        <taxon>Sacoglossa</taxon>
        <taxon>Placobranchoidea</taxon>
        <taxon>Plakobranchidae</taxon>
        <taxon>Plakobranchus</taxon>
    </lineage>
</organism>
<evidence type="ECO:0000313" key="1">
    <source>
        <dbReference type="EMBL" id="GFN98591.1"/>
    </source>
</evidence>